<dbReference type="PANTHER" id="PTHR30273">
    <property type="entry name" value="PERIPLASMIC SIGNAL SENSOR AND SIGMA FACTOR ACTIVATOR FECR-RELATED"/>
    <property type="match status" value="1"/>
</dbReference>
<dbReference type="Proteomes" id="UP000316473">
    <property type="component" value="Chromosome"/>
</dbReference>
<gene>
    <name evidence="5" type="ORF">Nstercoris_00907</name>
</gene>
<dbReference type="Pfam" id="PF04773">
    <property type="entry name" value="FecR"/>
    <property type="match status" value="1"/>
</dbReference>
<evidence type="ECO:0000259" key="4">
    <source>
        <dbReference type="Pfam" id="PF16344"/>
    </source>
</evidence>
<proteinExistence type="predicted"/>
<protein>
    <submittedName>
        <fullName evidence="5">Protein FecR</fullName>
    </submittedName>
</protein>
<keyword evidence="1" id="KW-0472">Membrane</keyword>
<accession>A0A4Y1YLG8</accession>
<feature type="domain" description="FecR N-terminal" evidence="3">
    <location>
        <begin position="12"/>
        <end position="54"/>
    </location>
</feature>
<keyword evidence="1" id="KW-0812">Transmembrane</keyword>
<evidence type="ECO:0000313" key="6">
    <source>
        <dbReference type="Proteomes" id="UP000316473"/>
    </source>
</evidence>
<evidence type="ECO:0000313" key="5">
    <source>
        <dbReference type="EMBL" id="BBL34668.1"/>
    </source>
</evidence>
<sequence length="321" mass="36758">MSSRSPSERLLKQALSWFFLLQSESCTDEDRQRFNHWFCKSEAHQAAYAHAERLWSEVDRLKEAADVPGLREARQWRSKRKSINVVGWAVFFLISSVLMRVGWLEYSAETIIYSTQLGEQHRVTLADGSSIIMNTATRLSVRISPLQRKIMLDTGEAIFNVQHEIWRPFIVNAGALQIRDIGTRFNVHKQQAGPILVTVLEGAVEINGVRLNAGYQQYYSPYADPRTLLRPIDIGQVEAWQHGQLVFRQTRLGRVVAELERYHPIHFVFLDPAIARETLSGTFGTDDLPFFLSSLEKILPVRVKPLPGNKSLLIDWADKKM</sequence>
<evidence type="ECO:0000259" key="3">
    <source>
        <dbReference type="Pfam" id="PF16220"/>
    </source>
</evidence>
<evidence type="ECO:0000256" key="1">
    <source>
        <dbReference type="SAM" id="Phobius"/>
    </source>
</evidence>
<reference evidence="5 6" key="1">
    <citation type="submission" date="2019-06" db="EMBL/GenBank/DDBJ databases">
        <title>Nitrosomonas stercoris KYUHI-S whole genome shotgun sequence.</title>
        <authorList>
            <person name="Nakagawa T."/>
            <person name="Tsuchiya Y."/>
            <person name="Takahashi R."/>
        </authorList>
    </citation>
    <scope>NUCLEOTIDE SEQUENCE [LARGE SCALE GENOMIC DNA]</scope>
    <source>
        <strain evidence="5 6">KYUHI-S</strain>
    </source>
</reference>
<dbReference type="Pfam" id="PF16220">
    <property type="entry name" value="DUF4880"/>
    <property type="match status" value="1"/>
</dbReference>
<dbReference type="AlphaFoldDB" id="A0A4Y1YLG8"/>
<feature type="transmembrane region" description="Helical" evidence="1">
    <location>
        <begin position="83"/>
        <end position="103"/>
    </location>
</feature>
<keyword evidence="1" id="KW-1133">Transmembrane helix</keyword>
<dbReference type="InterPro" id="IPR032508">
    <property type="entry name" value="FecR_C"/>
</dbReference>
<dbReference type="PANTHER" id="PTHR30273:SF2">
    <property type="entry name" value="PROTEIN FECR"/>
    <property type="match status" value="1"/>
</dbReference>
<dbReference type="KEGG" id="nst:Nstercoris_00907"/>
<dbReference type="InterPro" id="IPR032623">
    <property type="entry name" value="FecR_N"/>
</dbReference>
<dbReference type="PIRSF" id="PIRSF018266">
    <property type="entry name" value="FecR"/>
    <property type="match status" value="1"/>
</dbReference>
<feature type="domain" description="Protein FecR C-terminal" evidence="4">
    <location>
        <begin position="245"/>
        <end position="306"/>
    </location>
</feature>
<dbReference type="Gene3D" id="3.55.50.30">
    <property type="match status" value="1"/>
</dbReference>
<evidence type="ECO:0000259" key="2">
    <source>
        <dbReference type="Pfam" id="PF04773"/>
    </source>
</evidence>
<dbReference type="Pfam" id="PF16344">
    <property type="entry name" value="FecR_C"/>
    <property type="match status" value="1"/>
</dbReference>
<dbReference type="InterPro" id="IPR006860">
    <property type="entry name" value="FecR"/>
</dbReference>
<dbReference type="InterPro" id="IPR012373">
    <property type="entry name" value="Ferrdict_sens_TM"/>
</dbReference>
<feature type="domain" description="FecR protein" evidence="2">
    <location>
        <begin position="113"/>
        <end position="205"/>
    </location>
</feature>
<organism evidence="5 6">
    <name type="scientific">Nitrosomonas stercoris</name>
    <dbReference type="NCBI Taxonomy" id="1444684"/>
    <lineage>
        <taxon>Bacteria</taxon>
        <taxon>Pseudomonadati</taxon>
        <taxon>Pseudomonadota</taxon>
        <taxon>Betaproteobacteria</taxon>
        <taxon>Nitrosomonadales</taxon>
        <taxon>Nitrosomonadaceae</taxon>
        <taxon>Nitrosomonas</taxon>
    </lineage>
</organism>
<dbReference type="EMBL" id="AP019755">
    <property type="protein sequence ID" value="BBL34668.1"/>
    <property type="molecule type" value="Genomic_DNA"/>
</dbReference>
<dbReference type="GO" id="GO:0016989">
    <property type="term" value="F:sigma factor antagonist activity"/>
    <property type="evidence" value="ECO:0007669"/>
    <property type="project" value="TreeGrafter"/>
</dbReference>
<dbReference type="Gene3D" id="2.60.120.1440">
    <property type="match status" value="1"/>
</dbReference>
<keyword evidence="6" id="KW-1185">Reference proteome</keyword>
<name>A0A4Y1YLG8_9PROT</name>